<dbReference type="InterPro" id="IPR014284">
    <property type="entry name" value="RNA_pol_sigma-70_dom"/>
</dbReference>
<dbReference type="InterPro" id="IPR013324">
    <property type="entry name" value="RNA_pol_sigma_r3/r4-like"/>
</dbReference>
<dbReference type="SUPFAM" id="SSF88659">
    <property type="entry name" value="Sigma3 and sigma4 domains of RNA polymerase sigma factors"/>
    <property type="match status" value="1"/>
</dbReference>
<dbReference type="Proteomes" id="UP001277761">
    <property type="component" value="Unassembled WGS sequence"/>
</dbReference>
<dbReference type="NCBIfam" id="TIGR02937">
    <property type="entry name" value="sigma70-ECF"/>
    <property type="match status" value="1"/>
</dbReference>
<evidence type="ECO:0000259" key="6">
    <source>
        <dbReference type="Pfam" id="PF08281"/>
    </source>
</evidence>
<dbReference type="RefSeq" id="WP_319955470.1">
    <property type="nucleotide sequence ID" value="NZ_JAXAVX010000012.1"/>
</dbReference>
<keyword evidence="2" id="KW-0805">Transcription regulation</keyword>
<dbReference type="InterPro" id="IPR013249">
    <property type="entry name" value="RNA_pol_sigma70_r4_t2"/>
</dbReference>
<dbReference type="PANTHER" id="PTHR43133">
    <property type="entry name" value="RNA POLYMERASE ECF-TYPE SIGMA FACTO"/>
    <property type="match status" value="1"/>
</dbReference>
<keyword evidence="4" id="KW-0238">DNA-binding</keyword>
<evidence type="ECO:0000256" key="4">
    <source>
        <dbReference type="ARBA" id="ARBA00023125"/>
    </source>
</evidence>
<dbReference type="SUPFAM" id="SSF88946">
    <property type="entry name" value="Sigma2 domain of RNA polymerase sigma factors"/>
    <property type="match status" value="1"/>
</dbReference>
<dbReference type="Gene3D" id="1.10.1740.10">
    <property type="match status" value="1"/>
</dbReference>
<dbReference type="PANTHER" id="PTHR43133:SF8">
    <property type="entry name" value="RNA POLYMERASE SIGMA FACTOR HI_1459-RELATED"/>
    <property type="match status" value="1"/>
</dbReference>
<gene>
    <name evidence="7" type="ORF">SK069_17110</name>
</gene>
<evidence type="ECO:0000256" key="1">
    <source>
        <dbReference type="ARBA" id="ARBA00010641"/>
    </source>
</evidence>
<feature type="domain" description="RNA polymerase sigma factor 70 region 4 type 2" evidence="6">
    <location>
        <begin position="131"/>
        <end position="182"/>
    </location>
</feature>
<evidence type="ECO:0000313" key="7">
    <source>
        <dbReference type="EMBL" id="MDX8153321.1"/>
    </source>
</evidence>
<evidence type="ECO:0000313" key="8">
    <source>
        <dbReference type="Proteomes" id="UP001277761"/>
    </source>
</evidence>
<dbReference type="InterPro" id="IPR013325">
    <property type="entry name" value="RNA_pol_sigma_r2"/>
</dbReference>
<evidence type="ECO:0000256" key="3">
    <source>
        <dbReference type="ARBA" id="ARBA00023082"/>
    </source>
</evidence>
<evidence type="ECO:0000256" key="2">
    <source>
        <dbReference type="ARBA" id="ARBA00023015"/>
    </source>
</evidence>
<dbReference type="Pfam" id="PF08281">
    <property type="entry name" value="Sigma70_r4_2"/>
    <property type="match status" value="1"/>
</dbReference>
<name>A0ABU4VN96_9ACTN</name>
<proteinExistence type="inferred from homology"/>
<accession>A0ABU4VN96</accession>
<keyword evidence="5" id="KW-0804">Transcription</keyword>
<dbReference type="EMBL" id="JAXAVX010000012">
    <property type="protein sequence ID" value="MDX8153321.1"/>
    <property type="molecule type" value="Genomic_DNA"/>
</dbReference>
<dbReference type="InterPro" id="IPR039425">
    <property type="entry name" value="RNA_pol_sigma-70-like"/>
</dbReference>
<dbReference type="InterPro" id="IPR036388">
    <property type="entry name" value="WH-like_DNA-bd_sf"/>
</dbReference>
<dbReference type="Gene3D" id="1.10.10.10">
    <property type="entry name" value="Winged helix-like DNA-binding domain superfamily/Winged helix DNA-binding domain"/>
    <property type="match status" value="1"/>
</dbReference>
<evidence type="ECO:0000256" key="5">
    <source>
        <dbReference type="ARBA" id="ARBA00023163"/>
    </source>
</evidence>
<organism evidence="7 8">
    <name type="scientific">Patulibacter brassicae</name>
    <dbReference type="NCBI Taxonomy" id="1705717"/>
    <lineage>
        <taxon>Bacteria</taxon>
        <taxon>Bacillati</taxon>
        <taxon>Actinomycetota</taxon>
        <taxon>Thermoleophilia</taxon>
        <taxon>Solirubrobacterales</taxon>
        <taxon>Patulibacteraceae</taxon>
        <taxon>Patulibacter</taxon>
    </lineage>
</organism>
<sequence>MSTNTCCPPSTDETPIELEALWRIWEEQHPRLCRVVAARARRSFEDHEVQDAASDALLRLHRLRQRRGAEPAALEAWLVVVAWREFLRRTGRDARRSAVETEVFVREERVGVAVQPEDAVLVGEQRRARRRALGVALRSLPAGQRESLALLATGASYAGIAERRGVSTRAVDRALGKARRRLRSNALLVREVTGCDA</sequence>
<comment type="similarity">
    <text evidence="1">Belongs to the sigma-70 factor family. ECF subfamily.</text>
</comment>
<keyword evidence="8" id="KW-1185">Reference proteome</keyword>
<reference evidence="7 8" key="1">
    <citation type="submission" date="2023-11" db="EMBL/GenBank/DDBJ databases">
        <authorList>
            <person name="Xu M."/>
            <person name="Jiang T."/>
        </authorList>
    </citation>
    <scope>NUCLEOTIDE SEQUENCE [LARGE SCALE GENOMIC DNA]</scope>
    <source>
        <strain evidence="7 8">SD</strain>
    </source>
</reference>
<comment type="caution">
    <text evidence="7">The sequence shown here is derived from an EMBL/GenBank/DDBJ whole genome shotgun (WGS) entry which is preliminary data.</text>
</comment>
<protein>
    <submittedName>
        <fullName evidence="7">Sigma-70 family RNA polymerase sigma factor</fullName>
    </submittedName>
</protein>
<keyword evidence="3" id="KW-0731">Sigma factor</keyword>